<dbReference type="EMBL" id="BGZK01000012">
    <property type="protein sequence ID" value="GBP03919.1"/>
    <property type="molecule type" value="Genomic_DNA"/>
</dbReference>
<feature type="region of interest" description="Disordered" evidence="1">
    <location>
        <begin position="94"/>
        <end position="113"/>
    </location>
</feature>
<feature type="compositionally biased region" description="Polar residues" evidence="1">
    <location>
        <begin position="94"/>
        <end position="108"/>
    </location>
</feature>
<accession>A0A4C1SP37</accession>
<evidence type="ECO:0000313" key="3">
    <source>
        <dbReference type="Proteomes" id="UP000299102"/>
    </source>
</evidence>
<feature type="compositionally biased region" description="Basic residues" evidence="1">
    <location>
        <begin position="49"/>
        <end position="63"/>
    </location>
</feature>
<name>A0A4C1SP37_EUMVA</name>
<keyword evidence="3" id="KW-1185">Reference proteome</keyword>
<evidence type="ECO:0008006" key="4">
    <source>
        <dbReference type="Google" id="ProtNLM"/>
    </source>
</evidence>
<protein>
    <recommendedName>
        <fullName evidence="4">CCHC-type domain-containing protein</fullName>
    </recommendedName>
</protein>
<proteinExistence type="predicted"/>
<evidence type="ECO:0000313" key="2">
    <source>
        <dbReference type="EMBL" id="GBP03919.1"/>
    </source>
</evidence>
<gene>
    <name evidence="2" type="ORF">EVAR_74722_1</name>
</gene>
<comment type="caution">
    <text evidence="2">The sequence shown here is derived from an EMBL/GenBank/DDBJ whole genome shotgun (WGS) entry which is preliminary data.</text>
</comment>
<evidence type="ECO:0000256" key="1">
    <source>
        <dbReference type="SAM" id="MobiDB-lite"/>
    </source>
</evidence>
<dbReference type="OrthoDB" id="6931295at2759"/>
<feature type="region of interest" description="Disordered" evidence="1">
    <location>
        <begin position="40"/>
        <end position="73"/>
    </location>
</feature>
<sequence length="244" mass="27142">MDDPPDDTAQLPIYVLPSFSAPPSPAPFVTISHARTTTCSEDEINEKKRLSKKRAHKERHRTNSKLNITGSSRPPSLNDVPFLTHLSAIGPTQPSFATHSDSTSPSTKSEGRSVLHPVSFGKILQSTNDKDIVNGSVKRIGRNCIAFSFLDSIAINIFMLPQRVFLCYNALSVELYTYPTIQCYSCCRYGHTKAQCRHQPRCFKCGNAHIGESCTVRECRDEVSYLHCLSRYTATSKLCPKLDG</sequence>
<dbReference type="AlphaFoldDB" id="A0A4C1SP37"/>
<reference evidence="2 3" key="1">
    <citation type="journal article" date="2019" name="Commun. Biol.">
        <title>The bagworm genome reveals a unique fibroin gene that provides high tensile strength.</title>
        <authorList>
            <person name="Kono N."/>
            <person name="Nakamura H."/>
            <person name="Ohtoshi R."/>
            <person name="Tomita M."/>
            <person name="Numata K."/>
            <person name="Arakawa K."/>
        </authorList>
    </citation>
    <scope>NUCLEOTIDE SEQUENCE [LARGE SCALE GENOMIC DNA]</scope>
</reference>
<dbReference type="Proteomes" id="UP000299102">
    <property type="component" value="Unassembled WGS sequence"/>
</dbReference>
<feature type="compositionally biased region" description="Polar residues" evidence="1">
    <location>
        <begin position="64"/>
        <end position="73"/>
    </location>
</feature>
<organism evidence="2 3">
    <name type="scientific">Eumeta variegata</name>
    <name type="common">Bagworm moth</name>
    <name type="synonym">Eumeta japonica</name>
    <dbReference type="NCBI Taxonomy" id="151549"/>
    <lineage>
        <taxon>Eukaryota</taxon>
        <taxon>Metazoa</taxon>
        <taxon>Ecdysozoa</taxon>
        <taxon>Arthropoda</taxon>
        <taxon>Hexapoda</taxon>
        <taxon>Insecta</taxon>
        <taxon>Pterygota</taxon>
        <taxon>Neoptera</taxon>
        <taxon>Endopterygota</taxon>
        <taxon>Lepidoptera</taxon>
        <taxon>Glossata</taxon>
        <taxon>Ditrysia</taxon>
        <taxon>Tineoidea</taxon>
        <taxon>Psychidae</taxon>
        <taxon>Oiketicinae</taxon>
        <taxon>Eumeta</taxon>
    </lineage>
</organism>